<dbReference type="NCBIfam" id="TIGR00229">
    <property type="entry name" value="sensory_box"/>
    <property type="match status" value="1"/>
</dbReference>
<evidence type="ECO:0000256" key="3">
    <source>
        <dbReference type="ARBA" id="ARBA00022553"/>
    </source>
</evidence>
<dbReference type="InterPro" id="IPR013767">
    <property type="entry name" value="PAS_fold"/>
</dbReference>
<evidence type="ECO:0000259" key="9">
    <source>
        <dbReference type="PROSITE" id="PS50112"/>
    </source>
</evidence>
<dbReference type="PANTHER" id="PTHR43711:SF26">
    <property type="entry name" value="SENSOR HISTIDINE KINASE RCSC"/>
    <property type="match status" value="1"/>
</dbReference>
<gene>
    <name evidence="10" type="ORF">PQJ73_21265</name>
</gene>
<feature type="region of interest" description="Disordered" evidence="7">
    <location>
        <begin position="242"/>
        <end position="364"/>
    </location>
</feature>
<evidence type="ECO:0000259" key="8">
    <source>
        <dbReference type="PROSITE" id="PS50109"/>
    </source>
</evidence>
<dbReference type="SUPFAM" id="SSF55874">
    <property type="entry name" value="ATPase domain of HSP90 chaperone/DNA topoisomerase II/histidine kinase"/>
    <property type="match status" value="1"/>
</dbReference>
<feature type="compositionally biased region" description="Low complexity" evidence="7">
    <location>
        <begin position="577"/>
        <end position="591"/>
    </location>
</feature>
<dbReference type="SMART" id="SM00091">
    <property type="entry name" value="PAS"/>
    <property type="match status" value="4"/>
</dbReference>
<evidence type="ECO:0000256" key="5">
    <source>
        <dbReference type="ARBA" id="ARBA00022777"/>
    </source>
</evidence>
<dbReference type="Gene3D" id="3.30.565.10">
    <property type="entry name" value="Histidine kinase-like ATPase, C-terminal domain"/>
    <property type="match status" value="1"/>
</dbReference>
<dbReference type="SMART" id="SM00388">
    <property type="entry name" value="HisKA"/>
    <property type="match status" value="1"/>
</dbReference>
<keyword evidence="6" id="KW-0902">Two-component regulatory system</keyword>
<dbReference type="InterPro" id="IPR003594">
    <property type="entry name" value="HATPase_dom"/>
</dbReference>
<keyword evidence="5" id="KW-0418">Kinase</keyword>
<proteinExistence type="predicted"/>
<organism evidence="10 11">
    <name type="scientific">Rhodoplanes tepidamans</name>
    <name type="common">Rhodoplanes cryptolactis</name>
    <dbReference type="NCBI Taxonomy" id="200616"/>
    <lineage>
        <taxon>Bacteria</taxon>
        <taxon>Pseudomonadati</taxon>
        <taxon>Pseudomonadota</taxon>
        <taxon>Alphaproteobacteria</taxon>
        <taxon>Hyphomicrobiales</taxon>
        <taxon>Nitrobacteraceae</taxon>
        <taxon>Rhodoplanes</taxon>
    </lineage>
</organism>
<reference evidence="10" key="1">
    <citation type="journal article" date="2023" name="Microbiol Resour">
        <title>Genome Sequences of Rhodoplanes serenus and Two Thermotolerant Strains, Rhodoplanes tepidamans and 'Rhodoplanes cryptolactis,' Further Refine the Genus.</title>
        <authorList>
            <person name="Rayyan A.A."/>
            <person name="Kyndt J.A."/>
        </authorList>
    </citation>
    <scope>NUCLEOTIDE SEQUENCE</scope>
    <source>
        <strain evidence="10">DSM 9987</strain>
    </source>
</reference>
<evidence type="ECO:0000256" key="2">
    <source>
        <dbReference type="ARBA" id="ARBA00012438"/>
    </source>
</evidence>
<feature type="domain" description="Histidine kinase" evidence="8">
    <location>
        <begin position="860"/>
        <end position="1078"/>
    </location>
</feature>
<name>A0ABT5JFW0_RHOTP</name>
<dbReference type="InterPro" id="IPR036890">
    <property type="entry name" value="HATPase_C_sf"/>
</dbReference>
<dbReference type="SUPFAM" id="SSF55785">
    <property type="entry name" value="PYP-like sensor domain (PAS domain)"/>
    <property type="match status" value="2"/>
</dbReference>
<dbReference type="EC" id="2.7.13.3" evidence="2"/>
<dbReference type="InterPro" id="IPR050736">
    <property type="entry name" value="Sensor_HK_Regulatory"/>
</dbReference>
<feature type="domain" description="PAS" evidence="9">
    <location>
        <begin position="715"/>
        <end position="785"/>
    </location>
</feature>
<feature type="region of interest" description="Disordered" evidence="7">
    <location>
        <begin position="494"/>
        <end position="539"/>
    </location>
</feature>
<evidence type="ECO:0000256" key="7">
    <source>
        <dbReference type="SAM" id="MobiDB-lite"/>
    </source>
</evidence>
<dbReference type="SMART" id="SM00387">
    <property type="entry name" value="HATPase_c"/>
    <property type="match status" value="1"/>
</dbReference>
<dbReference type="InterPro" id="IPR000014">
    <property type="entry name" value="PAS"/>
</dbReference>
<dbReference type="PANTHER" id="PTHR43711">
    <property type="entry name" value="TWO-COMPONENT HISTIDINE KINASE"/>
    <property type="match status" value="1"/>
</dbReference>
<reference evidence="10" key="2">
    <citation type="submission" date="2023-02" db="EMBL/GenBank/DDBJ databases">
        <authorList>
            <person name="Rayyan A."/>
            <person name="Meyer T."/>
            <person name="Kyndt J.A."/>
        </authorList>
    </citation>
    <scope>NUCLEOTIDE SEQUENCE</scope>
    <source>
        <strain evidence="10">DSM 9987</strain>
    </source>
</reference>
<feature type="compositionally biased region" description="Basic and acidic residues" evidence="7">
    <location>
        <begin position="319"/>
        <end position="330"/>
    </location>
</feature>
<dbReference type="CDD" id="cd00075">
    <property type="entry name" value="HATPase"/>
    <property type="match status" value="1"/>
</dbReference>
<dbReference type="RefSeq" id="WP_272779064.1">
    <property type="nucleotide sequence ID" value="NZ_JAQQLI010000040.1"/>
</dbReference>
<feature type="compositionally biased region" description="Low complexity" evidence="7">
    <location>
        <begin position="242"/>
        <end position="296"/>
    </location>
</feature>
<dbReference type="InterPro" id="IPR035965">
    <property type="entry name" value="PAS-like_dom_sf"/>
</dbReference>
<comment type="caution">
    <text evidence="10">The sequence shown here is derived from an EMBL/GenBank/DDBJ whole genome shotgun (WGS) entry which is preliminary data.</text>
</comment>
<dbReference type="CDD" id="cd00130">
    <property type="entry name" value="PAS"/>
    <property type="match status" value="1"/>
</dbReference>
<evidence type="ECO:0000256" key="1">
    <source>
        <dbReference type="ARBA" id="ARBA00000085"/>
    </source>
</evidence>
<dbReference type="PROSITE" id="PS50109">
    <property type="entry name" value="HIS_KIN"/>
    <property type="match status" value="1"/>
</dbReference>
<evidence type="ECO:0000313" key="10">
    <source>
        <dbReference type="EMBL" id="MDC7788226.1"/>
    </source>
</evidence>
<dbReference type="CDD" id="cd00082">
    <property type="entry name" value="HisKA"/>
    <property type="match status" value="1"/>
</dbReference>
<dbReference type="SUPFAM" id="SSF47384">
    <property type="entry name" value="Homodimeric domain of signal transducing histidine kinase"/>
    <property type="match status" value="1"/>
</dbReference>
<dbReference type="Pfam" id="PF02518">
    <property type="entry name" value="HATPase_c"/>
    <property type="match status" value="1"/>
</dbReference>
<dbReference type="Gene3D" id="3.30.450.20">
    <property type="entry name" value="PAS domain"/>
    <property type="match status" value="1"/>
</dbReference>
<dbReference type="Proteomes" id="UP001165652">
    <property type="component" value="Unassembled WGS sequence"/>
</dbReference>
<keyword evidence="3" id="KW-0597">Phosphoprotein</keyword>
<evidence type="ECO:0000313" key="11">
    <source>
        <dbReference type="Proteomes" id="UP001165652"/>
    </source>
</evidence>
<dbReference type="InterPro" id="IPR005467">
    <property type="entry name" value="His_kinase_dom"/>
</dbReference>
<feature type="compositionally biased region" description="Acidic residues" evidence="7">
    <location>
        <begin position="299"/>
        <end position="318"/>
    </location>
</feature>
<feature type="region of interest" description="Disordered" evidence="7">
    <location>
        <begin position="563"/>
        <end position="591"/>
    </location>
</feature>
<sequence>MGDLSDDLSALLDHRLAAHATAAVPVWLWSTDATRLLWANPVGAAALGARSFATLAGTHFVRADPAIAQVARLAATLYPSGATILHRLRGFGAPLGRARLCACTRVTVDGRGAVLVVAQEAPGQAAGPRLSLDERARRLCESYSVPVAAFAPDGRLVAANPAAEELTRQAGTIAALAAEPLAAAALAGGGAAGETPRGPVALVRVGEGADTLLLVRLPAEGAAESVPPAESAVTEPFAADAVAPAPGPAAEQAAAEEAVVAPAADETPVAPAEPEVPDVVAEAGPEPAAPAESQPAEPEPAEPESAEPELAEPAEADEAAWRADADHDTAAGDDLGDDPGGPAAAGEPAAPSRREPPPLLRIDAPTAERRYPLRFVWQMDAEGRFTLGSDEFTEVIGPRVALALGRPWREIAAVLGLDPEGRVLRAVDTRDTWSGLVVSFPVDGSEERLDVELSGLPVYDRNRVYLGYRGFGVCRDLDRLTEFGRIRHAPIFTIAEPPTPARRSTDRPAGAAADPESPENVVRFPGAPESRPAAPNPVLSAGEHNAFREIARQLQARLAGDIEEPGDHADAPPPGEPGDASAAAPDGSAPAAGPLGSTALLDRLPAGILVYRFHQLLYANRSFLETTGYPDLGALAAAGGLDSLFVAGDADLATAPDSHGQSLAILTRRGDRKPVAARLFSVPWNGESAFALVLAPAGGERTRAGEVALRRAEATIRDLHALLDTAFDGVVVLTRDGRIVSASHSAEVLFGAEAGGLADTPFADLFAPDSRAVVADGLARMRRSGRVSLDAGREVTGLVRRGGAIPLVMTMGPMVDGSDRLCAVFRDRTQARGAGSAATAGPGAGAVAPPAGDATGLLAKLGHGLRTPLTAVMGFADLMLEERYGPVGNERYREYLRDVRAAAQQMAALLDDSLSLSQAESGTLELTFAPVDLNEIVQAAVKTMQPQANRERIIIRSSLALRMPPIVADTRSLHQIILNLIGNAIRLGGPGGQVIVSTGQNARGQVVLRVRDTGHGMSRKDLETALQPFARADTAPPAGNGLGLPLTKALAEANRGTFAITSRVNDGTLVEVTFPRPKIPAE</sequence>
<dbReference type="InterPro" id="IPR003661">
    <property type="entry name" value="HisK_dim/P_dom"/>
</dbReference>
<keyword evidence="11" id="KW-1185">Reference proteome</keyword>
<protein>
    <recommendedName>
        <fullName evidence="2">histidine kinase</fullName>
        <ecNumber evidence="2">2.7.13.3</ecNumber>
    </recommendedName>
</protein>
<dbReference type="Gene3D" id="1.10.287.130">
    <property type="match status" value="1"/>
</dbReference>
<dbReference type="Pfam" id="PF13188">
    <property type="entry name" value="PAS_8"/>
    <property type="match status" value="1"/>
</dbReference>
<keyword evidence="4" id="KW-0808">Transferase</keyword>
<dbReference type="Pfam" id="PF00512">
    <property type="entry name" value="HisKA"/>
    <property type="match status" value="1"/>
</dbReference>
<comment type="catalytic activity">
    <reaction evidence="1">
        <text>ATP + protein L-histidine = ADP + protein N-phospho-L-histidine.</text>
        <dbReference type="EC" id="2.7.13.3"/>
    </reaction>
</comment>
<dbReference type="PRINTS" id="PR00344">
    <property type="entry name" value="BCTRLSENSOR"/>
</dbReference>
<dbReference type="InterPro" id="IPR004358">
    <property type="entry name" value="Sig_transdc_His_kin-like_C"/>
</dbReference>
<dbReference type="PROSITE" id="PS50112">
    <property type="entry name" value="PAS"/>
    <property type="match status" value="1"/>
</dbReference>
<evidence type="ECO:0000256" key="4">
    <source>
        <dbReference type="ARBA" id="ARBA00022679"/>
    </source>
</evidence>
<dbReference type="EMBL" id="JAQQLI010000040">
    <property type="protein sequence ID" value="MDC7788226.1"/>
    <property type="molecule type" value="Genomic_DNA"/>
</dbReference>
<feature type="compositionally biased region" description="Low complexity" evidence="7">
    <location>
        <begin position="340"/>
        <end position="351"/>
    </location>
</feature>
<evidence type="ECO:0000256" key="6">
    <source>
        <dbReference type="ARBA" id="ARBA00023012"/>
    </source>
</evidence>
<accession>A0ABT5JFW0</accession>
<dbReference type="InterPro" id="IPR036097">
    <property type="entry name" value="HisK_dim/P_sf"/>
</dbReference>
<dbReference type="Pfam" id="PF00989">
    <property type="entry name" value="PAS"/>
    <property type="match status" value="1"/>
</dbReference>